<gene>
    <name evidence="8" type="ORF">OKIOD_LOCUS13265</name>
</gene>
<feature type="compositionally biased region" description="Low complexity" evidence="7">
    <location>
        <begin position="100"/>
        <end position="117"/>
    </location>
</feature>
<comment type="catalytic activity">
    <reaction evidence="4">
        <text>[1,4-alpha-D-glucosyl](n)-L-tyrosyl-[glycogenin] + UDP-alpha-D-glucose = [1,4-alpha-D-glucosyl](n+1)-L-tyrosyl-[glycogenin] + UDP + H(+)</text>
        <dbReference type="Rhea" id="RHEA:56560"/>
        <dbReference type="Rhea" id="RHEA-COMP:14606"/>
        <dbReference type="Rhea" id="RHEA-COMP:14607"/>
        <dbReference type="ChEBI" id="CHEBI:15378"/>
        <dbReference type="ChEBI" id="CHEBI:58223"/>
        <dbReference type="ChEBI" id="CHEBI:58885"/>
        <dbReference type="ChEBI" id="CHEBI:140574"/>
        <dbReference type="EC" id="2.4.1.186"/>
    </reaction>
    <physiologicalReaction direction="left-to-right" evidence="4">
        <dbReference type="Rhea" id="RHEA:56561"/>
    </physiologicalReaction>
</comment>
<dbReference type="Pfam" id="PF01501">
    <property type="entry name" value="Glyco_transf_8"/>
    <property type="match status" value="1"/>
</dbReference>
<dbReference type="PANTHER" id="PTHR11183">
    <property type="entry name" value="GLYCOGENIN SUBFAMILY MEMBER"/>
    <property type="match status" value="1"/>
</dbReference>
<evidence type="ECO:0000313" key="8">
    <source>
        <dbReference type="EMBL" id="CAG5110051.1"/>
    </source>
</evidence>
<evidence type="ECO:0000256" key="1">
    <source>
        <dbReference type="ARBA" id="ARBA00004964"/>
    </source>
</evidence>
<evidence type="ECO:0000256" key="5">
    <source>
        <dbReference type="ARBA" id="ARBA00047924"/>
    </source>
</evidence>
<dbReference type="EC" id="2.4.1.186" evidence="3"/>
<evidence type="ECO:0000256" key="6">
    <source>
        <dbReference type="ARBA" id="ARBA00049637"/>
    </source>
</evidence>
<dbReference type="CDD" id="cd02537">
    <property type="entry name" value="GT8_Glycogenin"/>
    <property type="match status" value="1"/>
</dbReference>
<comment type="similarity">
    <text evidence="2">Belongs to the glycosyltransferase 8 family. Glycogenin subfamily.</text>
</comment>
<evidence type="ECO:0000256" key="2">
    <source>
        <dbReference type="ARBA" id="ARBA00038162"/>
    </source>
</evidence>
<evidence type="ECO:0000256" key="4">
    <source>
        <dbReference type="ARBA" id="ARBA00047374"/>
    </source>
</evidence>
<evidence type="ECO:0000313" key="9">
    <source>
        <dbReference type="Proteomes" id="UP001158576"/>
    </source>
</evidence>
<dbReference type="InterPro" id="IPR002495">
    <property type="entry name" value="Glyco_trans_8"/>
</dbReference>
<dbReference type="Gene3D" id="3.90.550.10">
    <property type="entry name" value="Spore Coat Polysaccharide Biosynthesis Protein SpsA, Chain A"/>
    <property type="match status" value="1"/>
</dbReference>
<dbReference type="EMBL" id="OU015567">
    <property type="protein sequence ID" value="CAG5110051.1"/>
    <property type="molecule type" value="Genomic_DNA"/>
</dbReference>
<organism evidence="8 9">
    <name type="scientific">Oikopleura dioica</name>
    <name type="common">Tunicate</name>
    <dbReference type="NCBI Taxonomy" id="34765"/>
    <lineage>
        <taxon>Eukaryota</taxon>
        <taxon>Metazoa</taxon>
        <taxon>Chordata</taxon>
        <taxon>Tunicata</taxon>
        <taxon>Appendicularia</taxon>
        <taxon>Copelata</taxon>
        <taxon>Oikopleuridae</taxon>
        <taxon>Oikopleura</taxon>
    </lineage>
</organism>
<dbReference type="InterPro" id="IPR050587">
    <property type="entry name" value="GNT1/Glycosyltrans_8"/>
</dbReference>
<feature type="region of interest" description="Disordered" evidence="7">
    <location>
        <begin position="37"/>
        <end position="150"/>
    </location>
</feature>
<feature type="compositionally biased region" description="Low complexity" evidence="7">
    <location>
        <begin position="125"/>
        <end position="134"/>
    </location>
</feature>
<proteinExistence type="inferred from homology"/>
<evidence type="ECO:0000256" key="7">
    <source>
        <dbReference type="SAM" id="MobiDB-lite"/>
    </source>
</evidence>
<comment type="function">
    <text evidence="6">Glycogenin participates in the glycogen biosynthetic process along with glycogen synthase and glycogen branching enzyme. It catalyzes the formation of a short alpha (1,4)-glucosyl chain covalently attached via a glucose 1-O-tyrosyl linkage to internal tyrosine residues and these chains act as primers for the elongation reaction catalyzed by glycogen synthase.</text>
</comment>
<protein>
    <recommendedName>
        <fullName evidence="3">glycogenin glucosyltransferase</fullName>
        <ecNumber evidence="3">2.4.1.186</ecNumber>
    </recommendedName>
</protein>
<dbReference type="InterPro" id="IPR029044">
    <property type="entry name" value="Nucleotide-diphossugar_trans"/>
</dbReference>
<comment type="pathway">
    <text evidence="1">Glycan biosynthesis; glycogen biosynthesis.</text>
</comment>
<reference evidence="8 9" key="1">
    <citation type="submission" date="2021-04" db="EMBL/GenBank/DDBJ databases">
        <authorList>
            <person name="Bliznina A."/>
        </authorList>
    </citation>
    <scope>NUCLEOTIDE SEQUENCE [LARGE SCALE GENOMIC DNA]</scope>
</reference>
<feature type="compositionally biased region" description="Low complexity" evidence="7">
    <location>
        <begin position="56"/>
        <end position="91"/>
    </location>
</feature>
<dbReference type="Proteomes" id="UP001158576">
    <property type="component" value="Chromosome 2"/>
</dbReference>
<dbReference type="SUPFAM" id="SSF53448">
    <property type="entry name" value="Nucleotide-diphospho-sugar transferases"/>
    <property type="match status" value="1"/>
</dbReference>
<sequence length="448" mass="48288">MDDLIALNKELSALITELGGNPFSLTIVGDRVVLPEALRPKEANPNPYPTTPVTEPTAPQTNPSPSSPTTIPSSSVNNSVPSSASSSTNNSDPICPPPSQDTSSSSPSQTNNKSPENPSSPPVVPENSVIPSSSLQNPQDTQEAPKASKSVPDRFGFVTLATTDSYASGALVLARSLRNVETAAELVCLVSNNLTASSRAQLEEEFDEVIIVDVLNSNDDAMLALLKRPELGVTLTKLHCWKLTQFTKMVFLDADTLVLQNIDDLFQRNELSAVADCGWPSCFNSGVFVFKPSIDTFTALLDFANNQGSFDGGDQGLLNDFFSDWSTASTSKILPFGYNVHAAATYAYAPAFQKFKDQVKVVHFLGSTKPWTSRVAPQSEFASYWQLWWSLFETTDSTEISITQISEDEAQTPVDGSIKSGFALVQDALDAQMALGSSEPAPKFDIRI</sequence>
<name>A0ABN7SXY5_OIKDI</name>
<accession>A0ABN7SXY5</accession>
<keyword evidence="9" id="KW-1185">Reference proteome</keyword>
<comment type="catalytic activity">
    <reaction evidence="5">
        <text>L-tyrosyl-[glycogenin] + UDP-alpha-D-glucose = alpha-D-glucosyl-L-tyrosyl-[glycogenin] + UDP + H(+)</text>
        <dbReference type="Rhea" id="RHEA:23360"/>
        <dbReference type="Rhea" id="RHEA-COMP:14604"/>
        <dbReference type="Rhea" id="RHEA-COMP:14605"/>
        <dbReference type="ChEBI" id="CHEBI:15378"/>
        <dbReference type="ChEBI" id="CHEBI:46858"/>
        <dbReference type="ChEBI" id="CHEBI:58223"/>
        <dbReference type="ChEBI" id="CHEBI:58885"/>
        <dbReference type="ChEBI" id="CHEBI:140573"/>
        <dbReference type="EC" id="2.4.1.186"/>
    </reaction>
    <physiologicalReaction direction="left-to-right" evidence="5">
        <dbReference type="Rhea" id="RHEA:23361"/>
    </physiologicalReaction>
</comment>
<evidence type="ECO:0000256" key="3">
    <source>
        <dbReference type="ARBA" id="ARBA00038934"/>
    </source>
</evidence>